<feature type="domain" description="Insertion element IS150 protein InsJ-like helix-turn-helix" evidence="1">
    <location>
        <begin position="11"/>
        <end position="60"/>
    </location>
</feature>
<dbReference type="InterPro" id="IPR055247">
    <property type="entry name" value="InsJ-like_HTH"/>
</dbReference>
<reference evidence="2" key="1">
    <citation type="journal article" date="2021" name="ISME J.">
        <title>Fine-scale metabolic discontinuity in a stratified prokaryote microbiome of a Red Sea deep halocline.</title>
        <authorList>
            <person name="Michoud G."/>
            <person name="Ngugi D.K."/>
            <person name="Barozzi A."/>
            <person name="Merlino G."/>
            <person name="Calleja M.L."/>
            <person name="Delgado-Huertas A."/>
            <person name="Moran X.A.G."/>
            <person name="Daffonchio D."/>
        </authorList>
    </citation>
    <scope>NUCLEOTIDE SEQUENCE</scope>
    <source>
        <strain evidence="2">SuakinDeep_MAG55_1</strain>
    </source>
</reference>
<name>A0A941W135_9BACT</name>
<evidence type="ECO:0000313" key="3">
    <source>
        <dbReference type="Proteomes" id="UP000722750"/>
    </source>
</evidence>
<accession>A0A941W135</accession>
<dbReference type="AlphaFoldDB" id="A0A941W135"/>
<proteinExistence type="predicted"/>
<dbReference type="Proteomes" id="UP000722750">
    <property type="component" value="Unassembled WGS sequence"/>
</dbReference>
<sequence length="74" mass="8732">MYCLTMKDINKYKTVTEVIEGYLKVEEASKILKLSERQIYRIKKRVEREGIKGILHKSRGVIKYSQCIVSVMHK</sequence>
<evidence type="ECO:0000313" key="2">
    <source>
        <dbReference type="EMBL" id="MBS1257742.1"/>
    </source>
</evidence>
<dbReference type="EMBL" id="JAANXD010000034">
    <property type="protein sequence ID" value="MBS1257742.1"/>
    <property type="molecule type" value="Genomic_DNA"/>
</dbReference>
<dbReference type="Pfam" id="PF13518">
    <property type="entry name" value="HTH_28"/>
    <property type="match status" value="1"/>
</dbReference>
<evidence type="ECO:0000259" key="1">
    <source>
        <dbReference type="Pfam" id="PF13518"/>
    </source>
</evidence>
<protein>
    <recommendedName>
        <fullName evidence="1">Insertion element IS150 protein InsJ-like helix-turn-helix domain-containing protein</fullName>
    </recommendedName>
</protein>
<organism evidence="2 3">
    <name type="scientific">Candidatus Scalindua arabica</name>
    <dbReference type="NCBI Taxonomy" id="1127984"/>
    <lineage>
        <taxon>Bacteria</taxon>
        <taxon>Pseudomonadati</taxon>
        <taxon>Planctomycetota</taxon>
        <taxon>Candidatus Brocadiia</taxon>
        <taxon>Candidatus Brocadiales</taxon>
        <taxon>Candidatus Scalinduaceae</taxon>
        <taxon>Candidatus Scalindua</taxon>
    </lineage>
</organism>
<comment type="caution">
    <text evidence="2">The sequence shown here is derived from an EMBL/GenBank/DDBJ whole genome shotgun (WGS) entry which is preliminary data.</text>
</comment>
<gene>
    <name evidence="2" type="ORF">MAG551_00789</name>
</gene>